<comment type="similarity">
    <text evidence="2 3">Belongs to the small heat shock protein (HSP20) family.</text>
</comment>
<dbReference type="SUPFAM" id="SSF49764">
    <property type="entry name" value="HSP20-like chaperones"/>
    <property type="match status" value="1"/>
</dbReference>
<dbReference type="EMBL" id="MCFH01000006">
    <property type="protein sequence ID" value="ORX57326.1"/>
    <property type="molecule type" value="Genomic_DNA"/>
</dbReference>
<evidence type="ECO:0000256" key="4">
    <source>
        <dbReference type="SAM" id="MobiDB-lite"/>
    </source>
</evidence>
<dbReference type="OrthoDB" id="1431247at2759"/>
<feature type="domain" description="SHSP" evidence="5">
    <location>
        <begin position="81"/>
        <end position="238"/>
    </location>
</feature>
<keyword evidence="1" id="KW-0346">Stress response</keyword>
<feature type="compositionally biased region" description="Basic and acidic residues" evidence="4">
    <location>
        <begin position="139"/>
        <end position="151"/>
    </location>
</feature>
<dbReference type="Proteomes" id="UP000193719">
    <property type="component" value="Unassembled WGS sequence"/>
</dbReference>
<feature type="compositionally biased region" description="Low complexity" evidence="4">
    <location>
        <begin position="152"/>
        <end position="162"/>
    </location>
</feature>
<dbReference type="PANTHER" id="PTHR11527">
    <property type="entry name" value="HEAT-SHOCK PROTEIN 20 FAMILY MEMBER"/>
    <property type="match status" value="1"/>
</dbReference>
<evidence type="ECO:0000313" key="7">
    <source>
        <dbReference type="Proteomes" id="UP000193719"/>
    </source>
</evidence>
<sequence>MSLYIYSQPIHSFENSLFDDFNNDHFDNDHFLDALIPGSTYNTLIPFYPRRRGHRRNRNSFNYAYNTLEKQLNKIFNDDNKFLTDFEPRINLSEDENNYFIHADLPGMSKDKIKMEVDEERTLTISGERENIYKNNNDNSRKEKQENEKEQTSTTTATTTATMDGIEMEEDQKNNNNNNNDHKYSVMECSYGIFSRSFTIPEDGNIDNIQAKMENGVLEIIINKIKTQKSQTRSIQIQ</sequence>
<dbReference type="Pfam" id="PF00011">
    <property type="entry name" value="HSP20"/>
    <property type="match status" value="2"/>
</dbReference>
<reference evidence="6 7" key="2">
    <citation type="submission" date="2016-08" db="EMBL/GenBank/DDBJ databases">
        <title>Pervasive Adenine N6-methylation of Active Genes in Fungi.</title>
        <authorList>
            <consortium name="DOE Joint Genome Institute"/>
            <person name="Mondo S.J."/>
            <person name="Dannebaum R.O."/>
            <person name="Kuo R.C."/>
            <person name="Labutti K."/>
            <person name="Haridas S."/>
            <person name="Kuo A."/>
            <person name="Salamov A."/>
            <person name="Ahrendt S.R."/>
            <person name="Lipzen A."/>
            <person name="Sullivan W."/>
            <person name="Andreopoulos W.B."/>
            <person name="Clum A."/>
            <person name="Lindquist E."/>
            <person name="Daum C."/>
            <person name="Ramamoorthy G.K."/>
            <person name="Gryganskyi A."/>
            <person name="Culley D."/>
            <person name="Magnuson J.K."/>
            <person name="James T.Y."/>
            <person name="O'Malley M.A."/>
            <person name="Stajich J.E."/>
            <person name="Spatafora J.W."/>
            <person name="Visel A."/>
            <person name="Grigoriev I.V."/>
        </authorList>
    </citation>
    <scope>NUCLEOTIDE SEQUENCE [LARGE SCALE GENOMIC DNA]</scope>
    <source>
        <strain evidence="7">finn</strain>
    </source>
</reference>
<protein>
    <submittedName>
        <fullName evidence="6">HSP20-like chaperone</fullName>
    </submittedName>
</protein>
<keyword evidence="7" id="KW-1185">Reference proteome</keyword>
<evidence type="ECO:0000256" key="2">
    <source>
        <dbReference type="PROSITE-ProRule" id="PRU00285"/>
    </source>
</evidence>
<dbReference type="AlphaFoldDB" id="A0A1Y1VIU4"/>
<dbReference type="InterPro" id="IPR008978">
    <property type="entry name" value="HSP20-like_chaperone"/>
</dbReference>
<organism evidence="6 7">
    <name type="scientific">Piromyces finnis</name>
    <dbReference type="NCBI Taxonomy" id="1754191"/>
    <lineage>
        <taxon>Eukaryota</taxon>
        <taxon>Fungi</taxon>
        <taxon>Fungi incertae sedis</taxon>
        <taxon>Chytridiomycota</taxon>
        <taxon>Chytridiomycota incertae sedis</taxon>
        <taxon>Neocallimastigomycetes</taxon>
        <taxon>Neocallimastigales</taxon>
        <taxon>Neocallimastigaceae</taxon>
        <taxon>Piromyces</taxon>
    </lineage>
</organism>
<name>A0A1Y1VIU4_9FUNG</name>
<dbReference type="InterPro" id="IPR002068">
    <property type="entry name" value="A-crystallin/Hsp20_dom"/>
</dbReference>
<feature type="region of interest" description="Disordered" evidence="4">
    <location>
        <begin position="124"/>
        <end position="164"/>
    </location>
</feature>
<proteinExistence type="inferred from homology"/>
<accession>A0A1Y1VIU4</accession>
<evidence type="ECO:0000256" key="1">
    <source>
        <dbReference type="ARBA" id="ARBA00023016"/>
    </source>
</evidence>
<evidence type="ECO:0000259" key="5">
    <source>
        <dbReference type="PROSITE" id="PS01031"/>
    </source>
</evidence>
<comment type="caution">
    <text evidence="6">The sequence shown here is derived from an EMBL/GenBank/DDBJ whole genome shotgun (WGS) entry which is preliminary data.</text>
</comment>
<dbReference type="InterPro" id="IPR031107">
    <property type="entry name" value="Small_HSP"/>
</dbReference>
<dbReference type="PROSITE" id="PS01031">
    <property type="entry name" value="SHSP"/>
    <property type="match status" value="1"/>
</dbReference>
<evidence type="ECO:0000313" key="6">
    <source>
        <dbReference type="EMBL" id="ORX57326.1"/>
    </source>
</evidence>
<dbReference type="STRING" id="1754191.A0A1Y1VIU4"/>
<evidence type="ECO:0000256" key="3">
    <source>
        <dbReference type="RuleBase" id="RU003616"/>
    </source>
</evidence>
<dbReference type="Gene3D" id="2.60.40.790">
    <property type="match status" value="1"/>
</dbReference>
<reference evidence="6 7" key="1">
    <citation type="submission" date="2016-08" db="EMBL/GenBank/DDBJ databases">
        <title>Genomes of anaerobic fungi encode conserved fungal cellulosomes for biomass hydrolysis.</title>
        <authorList>
            <consortium name="DOE Joint Genome Institute"/>
            <person name="Haitjema C.H."/>
            <person name="Gilmore S.P."/>
            <person name="Henske J.K."/>
            <person name="Solomon K.V."/>
            <person name="De Groot R."/>
            <person name="Kuo A."/>
            <person name="Mondo S.J."/>
            <person name="Salamov A.A."/>
            <person name="Labutti K."/>
            <person name="Zhao Z."/>
            <person name="Chiniquy J."/>
            <person name="Barry K."/>
            <person name="Brewer H.M."/>
            <person name="Purvine S.O."/>
            <person name="Wright A.T."/>
            <person name="Boxma B."/>
            <person name="Van Alen T."/>
            <person name="Hackstein J.H."/>
            <person name="Baker S.E."/>
            <person name="Grigoriev I.V."/>
            <person name="O'Malley M.A."/>
        </authorList>
    </citation>
    <scope>NUCLEOTIDE SEQUENCE [LARGE SCALE GENOMIC DNA]</scope>
    <source>
        <strain evidence="7">finn</strain>
    </source>
</reference>
<gene>
    <name evidence="6" type="ORF">BCR36DRAFT_345450</name>
</gene>